<organism evidence="4 5">
    <name type="scientific">Paractinoplanes atraurantiacus</name>
    <dbReference type="NCBI Taxonomy" id="1036182"/>
    <lineage>
        <taxon>Bacteria</taxon>
        <taxon>Bacillati</taxon>
        <taxon>Actinomycetota</taxon>
        <taxon>Actinomycetes</taxon>
        <taxon>Micromonosporales</taxon>
        <taxon>Micromonosporaceae</taxon>
        <taxon>Paractinoplanes</taxon>
    </lineage>
</organism>
<dbReference type="AlphaFoldDB" id="A0A285KJM2"/>
<evidence type="ECO:0000256" key="2">
    <source>
        <dbReference type="PROSITE-ProRule" id="PRU00335"/>
    </source>
</evidence>
<dbReference type="Pfam" id="PF17920">
    <property type="entry name" value="TetR_C_16"/>
    <property type="match status" value="1"/>
</dbReference>
<proteinExistence type="predicted"/>
<dbReference type="RefSeq" id="WP_097328714.1">
    <property type="nucleotide sequence ID" value="NZ_OBDY01000041.1"/>
</dbReference>
<dbReference type="PRINTS" id="PR00455">
    <property type="entry name" value="HTHTETR"/>
</dbReference>
<dbReference type="GO" id="GO:0000976">
    <property type="term" value="F:transcription cis-regulatory region binding"/>
    <property type="evidence" value="ECO:0007669"/>
    <property type="project" value="TreeGrafter"/>
</dbReference>
<dbReference type="PANTHER" id="PTHR30055:SF235">
    <property type="entry name" value="TRANSCRIPTIONAL REGULATORY PROTEIN"/>
    <property type="match status" value="1"/>
</dbReference>
<reference evidence="5" key="1">
    <citation type="submission" date="2017-09" db="EMBL/GenBank/DDBJ databases">
        <authorList>
            <person name="Varghese N."/>
            <person name="Submissions S."/>
        </authorList>
    </citation>
    <scope>NUCLEOTIDE SEQUENCE [LARGE SCALE GENOMIC DNA]</scope>
    <source>
        <strain evidence="5">CGMCC 4.6857</strain>
    </source>
</reference>
<dbReference type="Pfam" id="PF00440">
    <property type="entry name" value="TetR_N"/>
    <property type="match status" value="1"/>
</dbReference>
<dbReference type="SUPFAM" id="SSF46689">
    <property type="entry name" value="Homeodomain-like"/>
    <property type="match status" value="1"/>
</dbReference>
<evidence type="ECO:0000313" key="5">
    <source>
        <dbReference type="Proteomes" id="UP000219612"/>
    </source>
</evidence>
<dbReference type="PROSITE" id="PS50977">
    <property type="entry name" value="HTH_TETR_2"/>
    <property type="match status" value="1"/>
</dbReference>
<dbReference type="InterPro" id="IPR036271">
    <property type="entry name" value="Tet_transcr_reg_TetR-rel_C_sf"/>
</dbReference>
<dbReference type="InterPro" id="IPR041678">
    <property type="entry name" value="TetR_C_16"/>
</dbReference>
<keyword evidence="5" id="KW-1185">Reference proteome</keyword>
<dbReference type="InterPro" id="IPR009057">
    <property type="entry name" value="Homeodomain-like_sf"/>
</dbReference>
<evidence type="ECO:0000313" key="4">
    <source>
        <dbReference type="EMBL" id="SNY72107.1"/>
    </source>
</evidence>
<sequence length="192" mass="20729">MSHPSPRRTRDPARKQAAILAAARAVFAERGYENATIREIARRAGVTHGLVVLHFSTKEQLFVAATTPDPESLFKGVLDDDVTKLPERIAASFVHRMEASDGADPVIALIRSAAGDQQAAKALLQTLQQTAVDGYARVLDIPDLATRVNMMGAHLIGVAFSRYVLADGPVAAMSPDELIARLTTTIRTILFD</sequence>
<dbReference type="OrthoDB" id="3210235at2"/>
<dbReference type="PANTHER" id="PTHR30055">
    <property type="entry name" value="HTH-TYPE TRANSCRIPTIONAL REGULATOR RUTR"/>
    <property type="match status" value="1"/>
</dbReference>
<dbReference type="GO" id="GO:0003700">
    <property type="term" value="F:DNA-binding transcription factor activity"/>
    <property type="evidence" value="ECO:0007669"/>
    <property type="project" value="TreeGrafter"/>
</dbReference>
<dbReference type="InterPro" id="IPR001647">
    <property type="entry name" value="HTH_TetR"/>
</dbReference>
<feature type="DNA-binding region" description="H-T-H motif" evidence="2">
    <location>
        <begin position="36"/>
        <end position="55"/>
    </location>
</feature>
<evidence type="ECO:0000256" key="1">
    <source>
        <dbReference type="ARBA" id="ARBA00023125"/>
    </source>
</evidence>
<dbReference type="Gene3D" id="1.10.10.60">
    <property type="entry name" value="Homeodomain-like"/>
    <property type="match status" value="1"/>
</dbReference>
<keyword evidence="1 2" id="KW-0238">DNA-binding</keyword>
<dbReference type="Gene3D" id="1.10.357.10">
    <property type="entry name" value="Tetracycline Repressor, domain 2"/>
    <property type="match status" value="1"/>
</dbReference>
<gene>
    <name evidence="4" type="ORF">SAMN05421748_14164</name>
</gene>
<dbReference type="Proteomes" id="UP000219612">
    <property type="component" value="Unassembled WGS sequence"/>
</dbReference>
<dbReference type="SUPFAM" id="SSF48498">
    <property type="entry name" value="Tetracyclin repressor-like, C-terminal domain"/>
    <property type="match status" value="1"/>
</dbReference>
<dbReference type="EMBL" id="OBDY01000041">
    <property type="protein sequence ID" value="SNY72107.1"/>
    <property type="molecule type" value="Genomic_DNA"/>
</dbReference>
<dbReference type="InterPro" id="IPR050109">
    <property type="entry name" value="HTH-type_TetR-like_transc_reg"/>
</dbReference>
<feature type="domain" description="HTH tetR-type" evidence="3">
    <location>
        <begin position="13"/>
        <end position="73"/>
    </location>
</feature>
<protein>
    <submittedName>
        <fullName evidence="4">DNA-binding transcriptional regulator, AcrR family</fullName>
    </submittedName>
</protein>
<name>A0A285KJM2_9ACTN</name>
<accession>A0A285KJM2</accession>
<evidence type="ECO:0000259" key="3">
    <source>
        <dbReference type="PROSITE" id="PS50977"/>
    </source>
</evidence>